<name>A0A6C0GED7_9BACT</name>
<dbReference type="KEGG" id="rhoz:GXP67_06575"/>
<proteinExistence type="predicted"/>
<dbReference type="RefSeq" id="WP_162442405.1">
    <property type="nucleotide sequence ID" value="NZ_CP048222.1"/>
</dbReference>
<reference evidence="1 2" key="1">
    <citation type="submission" date="2020-01" db="EMBL/GenBank/DDBJ databases">
        <authorList>
            <person name="Kim M.K."/>
        </authorList>
    </citation>
    <scope>NUCLEOTIDE SEQUENCE [LARGE SCALE GENOMIC DNA]</scope>
    <source>
        <strain evidence="1 2">172606-1</strain>
    </source>
</reference>
<dbReference type="Proteomes" id="UP000480178">
    <property type="component" value="Chromosome"/>
</dbReference>
<dbReference type="AlphaFoldDB" id="A0A6C0GED7"/>
<organism evidence="1 2">
    <name type="scientific">Rhodocytophaga rosea</name>
    <dbReference type="NCBI Taxonomy" id="2704465"/>
    <lineage>
        <taxon>Bacteria</taxon>
        <taxon>Pseudomonadati</taxon>
        <taxon>Bacteroidota</taxon>
        <taxon>Cytophagia</taxon>
        <taxon>Cytophagales</taxon>
        <taxon>Rhodocytophagaceae</taxon>
        <taxon>Rhodocytophaga</taxon>
    </lineage>
</organism>
<sequence>MRLERNIPYWDLTSEAILSAISSELKRQKISDIEIKGNVLSFKRAFFSGSAKVDHLMTPIDEGYFSVELDKQRLVYDYSTKRMMWTMLAMGLFTAIVSDKLIMSIVGFSGIFGMHWVTAFFKHRLFMQKLIEKIIPEHNAKLKPPTGAPQLIGSTQHTVCGSF</sequence>
<gene>
    <name evidence="1" type="ORF">GXP67_06575</name>
</gene>
<evidence type="ECO:0000313" key="2">
    <source>
        <dbReference type="Proteomes" id="UP000480178"/>
    </source>
</evidence>
<accession>A0A6C0GED7</accession>
<protein>
    <submittedName>
        <fullName evidence="1">Uncharacterized protein</fullName>
    </submittedName>
</protein>
<dbReference type="EMBL" id="CP048222">
    <property type="protein sequence ID" value="QHT66345.1"/>
    <property type="molecule type" value="Genomic_DNA"/>
</dbReference>
<keyword evidence="2" id="KW-1185">Reference proteome</keyword>
<evidence type="ECO:0000313" key="1">
    <source>
        <dbReference type="EMBL" id="QHT66345.1"/>
    </source>
</evidence>